<sequence length="218" mass="25009">MRIFSPERKFLVLLYLLATSCGPTPQDVEIWSLDNTQEIGGNALEVVGNPEVAPGNDYLVFDGEQDGLLIDANPVAEMQAFTIEVDFMPGEGFPEQREQRFLHIQDPEDESRRILLELRLNDKQEWYGDWFIRSEDESLTLMDSTKTHPVNEWYTMSLVYRNGKVRGLVNGKEEVSGDFKYLPINGNAKTSVGTRMDRRSWFKGAIREIRFKPLANSE</sequence>
<keyword evidence="2" id="KW-1185">Reference proteome</keyword>
<proteinExistence type="predicted"/>
<dbReference type="RefSeq" id="WP_168137270.1">
    <property type="nucleotide sequence ID" value="NZ_JAAVJR010000002.1"/>
</dbReference>
<dbReference type="InterPro" id="IPR013320">
    <property type="entry name" value="ConA-like_dom_sf"/>
</dbReference>
<name>A0ABX1CV02_9FLAO</name>
<dbReference type="SUPFAM" id="SSF49899">
    <property type="entry name" value="Concanavalin A-like lectins/glucanases"/>
    <property type="match status" value="1"/>
</dbReference>
<comment type="caution">
    <text evidence="1">The sequence shown here is derived from an EMBL/GenBank/DDBJ whole genome shotgun (WGS) entry which is preliminary data.</text>
</comment>
<reference evidence="1 2" key="1">
    <citation type="submission" date="2020-03" db="EMBL/GenBank/DDBJ databases">
        <title>Salinimicrobium sp. nov, isolated from SCS.</title>
        <authorList>
            <person name="Cao W.R."/>
        </authorList>
    </citation>
    <scope>NUCLEOTIDE SEQUENCE [LARGE SCALE GENOMIC DNA]</scope>
    <source>
        <strain evidence="2">J15B91</strain>
    </source>
</reference>
<gene>
    <name evidence="1" type="ORF">HC175_04215</name>
</gene>
<dbReference type="Proteomes" id="UP000703674">
    <property type="component" value="Unassembled WGS sequence"/>
</dbReference>
<dbReference type="PROSITE" id="PS51257">
    <property type="entry name" value="PROKAR_LIPOPROTEIN"/>
    <property type="match status" value="1"/>
</dbReference>
<organism evidence="1 2">
    <name type="scientific">Salinimicrobium oceani</name>
    <dbReference type="NCBI Taxonomy" id="2722702"/>
    <lineage>
        <taxon>Bacteria</taxon>
        <taxon>Pseudomonadati</taxon>
        <taxon>Bacteroidota</taxon>
        <taxon>Flavobacteriia</taxon>
        <taxon>Flavobacteriales</taxon>
        <taxon>Flavobacteriaceae</taxon>
        <taxon>Salinimicrobium</taxon>
    </lineage>
</organism>
<dbReference type="Pfam" id="PF13385">
    <property type="entry name" value="Laminin_G_3"/>
    <property type="match status" value="1"/>
</dbReference>
<protein>
    <submittedName>
        <fullName evidence="1">LamG domain-containing protein</fullName>
    </submittedName>
</protein>
<dbReference type="Gene3D" id="2.60.120.200">
    <property type="match status" value="1"/>
</dbReference>
<evidence type="ECO:0000313" key="1">
    <source>
        <dbReference type="EMBL" id="NJW52115.1"/>
    </source>
</evidence>
<accession>A0ABX1CV02</accession>
<dbReference type="EMBL" id="JAAVJR010000002">
    <property type="protein sequence ID" value="NJW52115.1"/>
    <property type="molecule type" value="Genomic_DNA"/>
</dbReference>
<evidence type="ECO:0000313" key="2">
    <source>
        <dbReference type="Proteomes" id="UP000703674"/>
    </source>
</evidence>